<keyword evidence="5 7" id="KW-0472">Membrane</keyword>
<sequence length="112" mass="12214">MNRNWAMVFIAGLFEIAWVIGLKHSHHLWDWTGTIIAILISMDLLIRASSKLPVGTTYAVFTGIGTTGTVITEMLVFGEPFSVTKLLLILLLIAGVVGLKMVTAGKKSEEVQ</sequence>
<evidence type="ECO:0000313" key="9">
    <source>
        <dbReference type="Proteomes" id="UP001597180"/>
    </source>
</evidence>
<proteinExistence type="inferred from homology"/>
<evidence type="ECO:0000256" key="7">
    <source>
        <dbReference type="SAM" id="Phobius"/>
    </source>
</evidence>
<dbReference type="InterPro" id="IPR037185">
    <property type="entry name" value="EmrE-like"/>
</dbReference>
<keyword evidence="4 7" id="KW-1133">Transmembrane helix</keyword>
<evidence type="ECO:0000256" key="5">
    <source>
        <dbReference type="ARBA" id="ARBA00023136"/>
    </source>
</evidence>
<evidence type="ECO:0000256" key="4">
    <source>
        <dbReference type="ARBA" id="ARBA00022989"/>
    </source>
</evidence>
<keyword evidence="2" id="KW-1003">Cell membrane</keyword>
<evidence type="ECO:0000256" key="6">
    <source>
        <dbReference type="RuleBase" id="RU003942"/>
    </source>
</evidence>
<dbReference type="PANTHER" id="PTHR30561:SF7">
    <property type="entry name" value="GUANIDINIUM EFFLUX SYSTEM SUBUNIT GDNC-RELATED"/>
    <property type="match status" value="1"/>
</dbReference>
<dbReference type="InterPro" id="IPR045324">
    <property type="entry name" value="Small_multidrug_res"/>
</dbReference>
<dbReference type="EMBL" id="JBHTLU010000013">
    <property type="protein sequence ID" value="MFD1220439.1"/>
    <property type="molecule type" value="Genomic_DNA"/>
</dbReference>
<dbReference type="Proteomes" id="UP001597180">
    <property type="component" value="Unassembled WGS sequence"/>
</dbReference>
<feature type="transmembrane region" description="Helical" evidence="7">
    <location>
        <begin position="58"/>
        <end position="77"/>
    </location>
</feature>
<dbReference type="PANTHER" id="PTHR30561">
    <property type="entry name" value="SMR FAMILY PROTON-DEPENDENT DRUG EFFLUX TRANSPORTER SUGE"/>
    <property type="match status" value="1"/>
</dbReference>
<evidence type="ECO:0000256" key="2">
    <source>
        <dbReference type="ARBA" id="ARBA00022475"/>
    </source>
</evidence>
<comment type="similarity">
    <text evidence="6">Belongs to the drug/metabolite transporter (DMT) superfamily. Small multidrug resistance (SMR) (TC 2.A.7.1) family.</text>
</comment>
<dbReference type="InterPro" id="IPR000390">
    <property type="entry name" value="Small_drug/metabolite_transptr"/>
</dbReference>
<keyword evidence="9" id="KW-1185">Reference proteome</keyword>
<evidence type="ECO:0000256" key="3">
    <source>
        <dbReference type="ARBA" id="ARBA00022692"/>
    </source>
</evidence>
<gene>
    <name evidence="8" type="ORF">ACFQ4B_09935</name>
</gene>
<organism evidence="8 9">
    <name type="scientific">Paenibacillus vulneris</name>
    <dbReference type="NCBI Taxonomy" id="1133364"/>
    <lineage>
        <taxon>Bacteria</taxon>
        <taxon>Bacillati</taxon>
        <taxon>Bacillota</taxon>
        <taxon>Bacilli</taxon>
        <taxon>Bacillales</taxon>
        <taxon>Paenibacillaceae</taxon>
        <taxon>Paenibacillus</taxon>
    </lineage>
</organism>
<reference evidence="9" key="1">
    <citation type="journal article" date="2019" name="Int. J. Syst. Evol. Microbiol.">
        <title>The Global Catalogue of Microorganisms (GCM) 10K type strain sequencing project: providing services to taxonomists for standard genome sequencing and annotation.</title>
        <authorList>
            <consortium name="The Broad Institute Genomics Platform"/>
            <consortium name="The Broad Institute Genome Sequencing Center for Infectious Disease"/>
            <person name="Wu L."/>
            <person name="Ma J."/>
        </authorList>
    </citation>
    <scope>NUCLEOTIDE SEQUENCE [LARGE SCALE GENOMIC DNA]</scope>
    <source>
        <strain evidence="9">CCUG 53270</strain>
    </source>
</reference>
<feature type="transmembrane region" description="Helical" evidence="7">
    <location>
        <begin position="5"/>
        <end position="22"/>
    </location>
</feature>
<keyword evidence="3 6" id="KW-0812">Transmembrane</keyword>
<accession>A0ABW3UJM1</accession>
<comment type="caution">
    <text evidence="8">The sequence shown here is derived from an EMBL/GenBank/DDBJ whole genome shotgun (WGS) entry which is preliminary data.</text>
</comment>
<comment type="subcellular location">
    <subcellularLocation>
        <location evidence="1 6">Cell membrane</location>
        <topology evidence="1 6">Multi-pass membrane protein</topology>
    </subcellularLocation>
</comment>
<protein>
    <submittedName>
        <fullName evidence="8">Multidrug efflux SMR transporter</fullName>
    </submittedName>
</protein>
<evidence type="ECO:0000313" key="8">
    <source>
        <dbReference type="EMBL" id="MFD1220439.1"/>
    </source>
</evidence>
<dbReference type="Pfam" id="PF00893">
    <property type="entry name" value="Multi_Drug_Res"/>
    <property type="match status" value="1"/>
</dbReference>
<feature type="transmembrane region" description="Helical" evidence="7">
    <location>
        <begin position="28"/>
        <end position="46"/>
    </location>
</feature>
<name>A0ABW3UJM1_9BACL</name>
<dbReference type="Gene3D" id="1.10.3730.20">
    <property type="match status" value="1"/>
</dbReference>
<dbReference type="SUPFAM" id="SSF103481">
    <property type="entry name" value="Multidrug resistance efflux transporter EmrE"/>
    <property type="match status" value="1"/>
</dbReference>
<evidence type="ECO:0000256" key="1">
    <source>
        <dbReference type="ARBA" id="ARBA00004651"/>
    </source>
</evidence>
<dbReference type="RefSeq" id="WP_345587085.1">
    <property type="nucleotide sequence ID" value="NZ_BAABJG010000006.1"/>
</dbReference>
<feature type="transmembrane region" description="Helical" evidence="7">
    <location>
        <begin position="83"/>
        <end position="102"/>
    </location>
</feature>